<dbReference type="InterPro" id="IPR001480">
    <property type="entry name" value="Bulb-type_lectin_dom"/>
</dbReference>
<dbReference type="SMART" id="SM00220">
    <property type="entry name" value="S_TKc"/>
    <property type="match status" value="1"/>
</dbReference>
<feature type="signal peptide" evidence="14">
    <location>
        <begin position="1"/>
        <end position="29"/>
    </location>
</feature>
<evidence type="ECO:0000313" key="18">
    <source>
        <dbReference type="Proteomes" id="UP000694864"/>
    </source>
</evidence>
<dbReference type="Gene3D" id="3.30.200.20">
    <property type="entry name" value="Phosphorylase Kinase, domain 1"/>
    <property type="match status" value="1"/>
</dbReference>
<accession>A0ABM0V5D3</accession>
<keyword evidence="1 10" id="KW-0723">Serine/threonine-protein kinase</keyword>
<dbReference type="PROSITE" id="PS50927">
    <property type="entry name" value="BULB_LECTIN"/>
    <property type="match status" value="1"/>
</dbReference>
<organism evidence="18 19">
    <name type="scientific">Camelina sativa</name>
    <name type="common">False flax</name>
    <name type="synonym">Myagrum sativum</name>
    <dbReference type="NCBI Taxonomy" id="90675"/>
    <lineage>
        <taxon>Eukaryota</taxon>
        <taxon>Viridiplantae</taxon>
        <taxon>Streptophyta</taxon>
        <taxon>Embryophyta</taxon>
        <taxon>Tracheophyta</taxon>
        <taxon>Spermatophyta</taxon>
        <taxon>Magnoliopsida</taxon>
        <taxon>eudicotyledons</taxon>
        <taxon>Gunneridae</taxon>
        <taxon>Pentapetalae</taxon>
        <taxon>rosids</taxon>
        <taxon>malvids</taxon>
        <taxon>Brassicales</taxon>
        <taxon>Brassicaceae</taxon>
        <taxon>Camelineae</taxon>
        <taxon>Camelina</taxon>
    </lineage>
</organism>
<keyword evidence="6 10" id="KW-0418">Kinase</keyword>
<feature type="transmembrane region" description="Helical" evidence="13">
    <location>
        <begin position="450"/>
        <end position="471"/>
    </location>
</feature>
<dbReference type="EC" id="2.7.11.1" evidence="10"/>
<dbReference type="CDD" id="cd01098">
    <property type="entry name" value="PAN_AP_plant"/>
    <property type="match status" value="1"/>
</dbReference>
<reference evidence="19" key="2">
    <citation type="submission" date="2025-08" db="UniProtKB">
        <authorList>
            <consortium name="RefSeq"/>
        </authorList>
    </citation>
    <scope>IDENTIFICATION</scope>
    <source>
        <tissue evidence="19">Leaf</tissue>
    </source>
</reference>
<evidence type="ECO:0000256" key="9">
    <source>
        <dbReference type="ARBA" id="ARBA00023180"/>
    </source>
</evidence>
<comment type="similarity">
    <text evidence="10">Belongs to the protein kinase superfamily. Ser/Thr protein kinase family.</text>
</comment>
<keyword evidence="7 10" id="KW-0067">ATP-binding</keyword>
<keyword evidence="9" id="KW-0325">Glycoprotein</keyword>
<dbReference type="PROSITE" id="PS00108">
    <property type="entry name" value="PROTEIN_KINASE_ST"/>
    <property type="match status" value="1"/>
</dbReference>
<dbReference type="CDD" id="cd00028">
    <property type="entry name" value="B_lectin"/>
    <property type="match status" value="1"/>
</dbReference>
<dbReference type="RefSeq" id="XP_010451004.1">
    <property type="nucleotide sequence ID" value="XM_010452702.1"/>
</dbReference>
<dbReference type="InterPro" id="IPR017441">
    <property type="entry name" value="Protein_kinase_ATP_BS"/>
</dbReference>
<keyword evidence="2 10" id="KW-0808">Transferase</keyword>
<dbReference type="Pfam" id="PF08276">
    <property type="entry name" value="PAN_2"/>
    <property type="match status" value="1"/>
</dbReference>
<sequence length="839" mass="94700">MMKRRSVPHGNAFLLYFIQLFSLIPSIASYDSTLSQARVLLPMRITEKEIIVSPGDVFELGFFKPAKRFQERDRWYLGIWYKRFAKRVVWVANRDNPLSSPIGTLEVANSNIVLLDRSGGVAWTTNLTSSLSEDQPLYAELFHNGNFVLRYPSNSYPYLWQSFDFPTDTLLPGMKLGWDRRTNITRALRSWKSLDDPSNGDFIYKIEIRKLPESFIFKNNSPIYRSGPWNKVILSGSSTATQVSPYATINLTETSEEVTYSFDITNNSFYSVLIMSHVGSLRRWVWTPTAKKWTVQWEAPEDQCDSYSKCGPNSYCDITTMSKCNCIQGFRPRDQEAWEFKDVTGGCVRMSNLSCVEDSTFLPLRKMKLPDTKTTVVDTTIGIEECRERCLRTCNCTAFANTDMRNGGWGCVTWTGDLVDLRSYSREGQDLHVKLAANLGEKRKANKKTIIGSTVGGCLLLVLSFIILCFWMRRKKLAAANELKQVSQETNQDLIINTAEDWGSKLMDFDVIAAATNNFSNDNQLGKGGFGIVYKGHLSHGQEIAVKRLTQMTPKGVESFNTEMKLIAMLQHTNLIRLVGFCSTKDEKIIVYEYLENSSLNKYLFDTTRGSVLNWEQRFDITVGIVRGLVYLHQDSRFRIIHLDLKPGNILLDKDMTPKISDFGTARMLGGGDETEAHVTSLCGTYGYVAPEFINDDGTISVKSDVFSFGVMLLEMISGTKNVDFFNLNDGNTLLNHIWYHWNEGNGLEIVDPTIKDSLSSSVFRSQQVLRCIQIGLLCVQYLPEDRPTMSTVGLMLARETEAIPQPKSPVDIGSSSRGGLQESVSGTVPEMTMTFEGR</sequence>
<evidence type="ECO:0000256" key="12">
    <source>
        <dbReference type="SAM" id="MobiDB-lite"/>
    </source>
</evidence>
<gene>
    <name evidence="19" type="primary">LOC104733091</name>
</gene>
<evidence type="ECO:0000256" key="8">
    <source>
        <dbReference type="ARBA" id="ARBA00023157"/>
    </source>
</evidence>
<dbReference type="InterPro" id="IPR036426">
    <property type="entry name" value="Bulb-type_lectin_dom_sf"/>
</dbReference>
<dbReference type="PANTHER" id="PTHR32444:SF89">
    <property type="entry name" value="S GLYCOPROTEIN"/>
    <property type="match status" value="1"/>
</dbReference>
<comment type="catalytic activity">
    <reaction evidence="10">
        <text>L-threonyl-[protein] + ATP = O-phospho-L-threonyl-[protein] + ADP + H(+)</text>
        <dbReference type="Rhea" id="RHEA:46608"/>
        <dbReference type="Rhea" id="RHEA-COMP:11060"/>
        <dbReference type="Rhea" id="RHEA-COMP:11605"/>
        <dbReference type="ChEBI" id="CHEBI:15378"/>
        <dbReference type="ChEBI" id="CHEBI:30013"/>
        <dbReference type="ChEBI" id="CHEBI:30616"/>
        <dbReference type="ChEBI" id="CHEBI:61977"/>
        <dbReference type="ChEBI" id="CHEBI:456216"/>
        <dbReference type="EC" id="2.7.11.1"/>
    </reaction>
</comment>
<dbReference type="InterPro" id="IPR000719">
    <property type="entry name" value="Prot_kinase_dom"/>
</dbReference>
<dbReference type="SMART" id="SM00473">
    <property type="entry name" value="PAN_AP"/>
    <property type="match status" value="1"/>
</dbReference>
<feature type="domain" description="Bulb-type lectin" evidence="16">
    <location>
        <begin position="36"/>
        <end position="162"/>
    </location>
</feature>
<evidence type="ECO:0000259" key="16">
    <source>
        <dbReference type="PROSITE" id="PS50927"/>
    </source>
</evidence>
<keyword evidence="3 14" id="KW-0732">Signal</keyword>
<dbReference type="PROSITE" id="PS00107">
    <property type="entry name" value="PROTEIN_KINASE_ATP"/>
    <property type="match status" value="1"/>
</dbReference>
<evidence type="ECO:0000313" key="19">
    <source>
        <dbReference type="RefSeq" id="XP_010451004.1"/>
    </source>
</evidence>
<evidence type="ECO:0000259" key="15">
    <source>
        <dbReference type="PROSITE" id="PS50011"/>
    </source>
</evidence>
<dbReference type="PIRSF" id="PIRSF000641">
    <property type="entry name" value="SRK"/>
    <property type="match status" value="1"/>
</dbReference>
<dbReference type="Pfam" id="PF01453">
    <property type="entry name" value="B_lectin"/>
    <property type="match status" value="1"/>
</dbReference>
<dbReference type="InterPro" id="IPR003609">
    <property type="entry name" value="Pan_app"/>
</dbReference>
<dbReference type="GeneID" id="104733091"/>
<feature type="region of interest" description="Disordered" evidence="12">
    <location>
        <begin position="806"/>
        <end position="839"/>
    </location>
</feature>
<dbReference type="Pfam" id="PF00954">
    <property type="entry name" value="S_locus_glycop"/>
    <property type="match status" value="1"/>
</dbReference>
<dbReference type="InterPro" id="IPR008271">
    <property type="entry name" value="Ser/Thr_kinase_AS"/>
</dbReference>
<keyword evidence="13" id="KW-1133">Transmembrane helix</keyword>
<evidence type="ECO:0000256" key="6">
    <source>
        <dbReference type="ARBA" id="ARBA00022777"/>
    </source>
</evidence>
<keyword evidence="8" id="KW-1015">Disulfide bond</keyword>
<dbReference type="Gene3D" id="2.90.10.30">
    <property type="match status" value="1"/>
</dbReference>
<dbReference type="Gene3D" id="1.10.510.10">
    <property type="entry name" value="Transferase(Phosphotransferase) domain 1"/>
    <property type="match status" value="1"/>
</dbReference>
<evidence type="ECO:0000256" key="11">
    <source>
        <dbReference type="PROSITE-ProRule" id="PRU10141"/>
    </source>
</evidence>
<evidence type="ECO:0000256" key="3">
    <source>
        <dbReference type="ARBA" id="ARBA00022729"/>
    </source>
</evidence>
<proteinExistence type="inferred from homology"/>
<evidence type="ECO:0000256" key="7">
    <source>
        <dbReference type="ARBA" id="ARBA00022840"/>
    </source>
</evidence>
<dbReference type="Proteomes" id="UP000694864">
    <property type="component" value="Chromosome 12"/>
</dbReference>
<keyword evidence="18" id="KW-1185">Reference proteome</keyword>
<dbReference type="PROSITE" id="PS50011">
    <property type="entry name" value="PROTEIN_KINASE_DOM"/>
    <property type="match status" value="1"/>
</dbReference>
<evidence type="ECO:0000256" key="14">
    <source>
        <dbReference type="SAM" id="SignalP"/>
    </source>
</evidence>
<feature type="domain" description="Protein kinase" evidence="15">
    <location>
        <begin position="519"/>
        <end position="804"/>
    </location>
</feature>
<keyword evidence="4" id="KW-0430">Lectin</keyword>
<dbReference type="SUPFAM" id="SSF56112">
    <property type="entry name" value="Protein kinase-like (PK-like)"/>
    <property type="match status" value="1"/>
</dbReference>
<reference evidence="18" key="1">
    <citation type="journal article" date="2014" name="Nat. Commun.">
        <title>The emerging biofuel crop Camelina sativa retains a highly undifferentiated hexaploid genome structure.</title>
        <authorList>
            <person name="Kagale S."/>
            <person name="Koh C."/>
            <person name="Nixon J."/>
            <person name="Bollina V."/>
            <person name="Clarke W.E."/>
            <person name="Tuteja R."/>
            <person name="Spillane C."/>
            <person name="Robinson S.J."/>
            <person name="Links M.G."/>
            <person name="Clarke C."/>
            <person name="Higgins E.E."/>
            <person name="Huebert T."/>
            <person name="Sharpe A.G."/>
            <person name="Parkin I.A."/>
        </authorList>
    </citation>
    <scope>NUCLEOTIDE SEQUENCE [LARGE SCALE GENOMIC DNA]</scope>
    <source>
        <strain evidence="18">cv. DH55</strain>
    </source>
</reference>
<name>A0ABM0V5D3_CAMSA</name>
<keyword evidence="5 10" id="KW-0547">Nucleotide-binding</keyword>
<evidence type="ECO:0000259" key="17">
    <source>
        <dbReference type="PROSITE" id="PS50948"/>
    </source>
</evidence>
<dbReference type="PROSITE" id="PS50948">
    <property type="entry name" value="PAN"/>
    <property type="match status" value="1"/>
</dbReference>
<protein>
    <recommendedName>
        <fullName evidence="10">Receptor-like serine/threonine-protein kinase</fullName>
        <ecNumber evidence="10">2.7.11.1</ecNumber>
    </recommendedName>
</protein>
<dbReference type="CDD" id="cd14066">
    <property type="entry name" value="STKc_IRAK"/>
    <property type="match status" value="1"/>
</dbReference>
<evidence type="ECO:0000256" key="1">
    <source>
        <dbReference type="ARBA" id="ARBA00022527"/>
    </source>
</evidence>
<feature type="chain" id="PRO_5046686464" description="Receptor-like serine/threonine-protein kinase" evidence="14">
    <location>
        <begin position="30"/>
        <end position="839"/>
    </location>
</feature>
<evidence type="ECO:0000256" key="2">
    <source>
        <dbReference type="ARBA" id="ARBA00022679"/>
    </source>
</evidence>
<feature type="compositionally biased region" description="Polar residues" evidence="12">
    <location>
        <begin position="814"/>
        <end position="827"/>
    </location>
</feature>
<dbReference type="SMART" id="SM00108">
    <property type="entry name" value="B_lectin"/>
    <property type="match status" value="1"/>
</dbReference>
<feature type="binding site" evidence="11">
    <location>
        <position position="547"/>
    </location>
    <ligand>
        <name>ATP</name>
        <dbReference type="ChEBI" id="CHEBI:30616"/>
    </ligand>
</feature>
<keyword evidence="13" id="KW-0472">Membrane</keyword>
<comment type="catalytic activity">
    <reaction evidence="10">
        <text>L-seryl-[protein] + ATP = O-phospho-L-seryl-[protein] + ADP + H(+)</text>
        <dbReference type="Rhea" id="RHEA:17989"/>
        <dbReference type="Rhea" id="RHEA-COMP:9863"/>
        <dbReference type="Rhea" id="RHEA-COMP:11604"/>
        <dbReference type="ChEBI" id="CHEBI:15378"/>
        <dbReference type="ChEBI" id="CHEBI:29999"/>
        <dbReference type="ChEBI" id="CHEBI:30616"/>
        <dbReference type="ChEBI" id="CHEBI:83421"/>
        <dbReference type="ChEBI" id="CHEBI:456216"/>
        <dbReference type="EC" id="2.7.11.1"/>
    </reaction>
</comment>
<dbReference type="InterPro" id="IPR024171">
    <property type="entry name" value="SRK-like_kinase"/>
</dbReference>
<evidence type="ECO:0000256" key="4">
    <source>
        <dbReference type="ARBA" id="ARBA00022734"/>
    </source>
</evidence>
<dbReference type="SUPFAM" id="SSF51110">
    <property type="entry name" value="alpha-D-mannose-specific plant lectins"/>
    <property type="match status" value="1"/>
</dbReference>
<dbReference type="PANTHER" id="PTHR32444">
    <property type="entry name" value="BULB-TYPE LECTIN DOMAIN-CONTAINING PROTEIN"/>
    <property type="match status" value="1"/>
</dbReference>
<evidence type="ECO:0000256" key="5">
    <source>
        <dbReference type="ARBA" id="ARBA00022741"/>
    </source>
</evidence>
<evidence type="ECO:0000256" key="10">
    <source>
        <dbReference type="PIRNR" id="PIRNR000641"/>
    </source>
</evidence>
<keyword evidence="13" id="KW-0812">Transmembrane</keyword>
<evidence type="ECO:0000256" key="13">
    <source>
        <dbReference type="SAM" id="Phobius"/>
    </source>
</evidence>
<dbReference type="Pfam" id="PF00069">
    <property type="entry name" value="Pkinase"/>
    <property type="match status" value="1"/>
</dbReference>
<feature type="domain" description="Apple" evidence="17">
    <location>
        <begin position="355"/>
        <end position="436"/>
    </location>
</feature>
<dbReference type="InterPro" id="IPR011009">
    <property type="entry name" value="Kinase-like_dom_sf"/>
</dbReference>
<dbReference type="InterPro" id="IPR000858">
    <property type="entry name" value="S_locus_glycoprot_dom"/>
</dbReference>